<proteinExistence type="predicted"/>
<gene>
    <name evidence="2" type="ORF">HD593_011924</name>
</gene>
<evidence type="ECO:0000313" key="3">
    <source>
        <dbReference type="Proteomes" id="UP000565579"/>
    </source>
</evidence>
<dbReference type="EMBL" id="JACHMI010000001">
    <property type="protein sequence ID" value="MBB6557129.1"/>
    <property type="molecule type" value="Genomic_DNA"/>
</dbReference>
<dbReference type="Gene3D" id="3.30.70.3040">
    <property type="match status" value="2"/>
</dbReference>
<name>A0A7X0U6Z1_9ACTN</name>
<keyword evidence="2" id="KW-0131">Cell cycle</keyword>
<dbReference type="Proteomes" id="UP000565579">
    <property type="component" value="Unassembled WGS sequence"/>
</dbReference>
<evidence type="ECO:0000313" key="2">
    <source>
        <dbReference type="EMBL" id="MBB6557129.1"/>
    </source>
</evidence>
<dbReference type="GO" id="GO:0051301">
    <property type="term" value="P:cell division"/>
    <property type="evidence" value="ECO:0007669"/>
    <property type="project" value="UniProtKB-KW"/>
</dbReference>
<organism evidence="2 3">
    <name type="scientific">Nonomuraea rubra</name>
    <dbReference type="NCBI Taxonomy" id="46180"/>
    <lineage>
        <taxon>Bacteria</taxon>
        <taxon>Bacillati</taxon>
        <taxon>Actinomycetota</taxon>
        <taxon>Actinomycetes</taxon>
        <taxon>Streptosporangiales</taxon>
        <taxon>Streptosporangiaceae</taxon>
        <taxon>Nonomuraea</taxon>
    </lineage>
</organism>
<keyword evidence="3" id="KW-1185">Reference proteome</keyword>
<sequence length="226" mass="24627">MTGVRFVSQAEAYESLRSDFAGNKGLLKEFPAKALPESFRVRVAKGAEREPVSAAVERRPGVSYVADEADMFGNPDWSGGADISVTLCVKDDYVPACRAGRGAADGARATAREKKAIVSAIEKMPGVTSYVFEDQKTAYRNFAEDFADNEALVQATRPSDLPEAYRLTARPEADWNLMSRRPARLNGVHRAYNARCLAAKATLGVKYGIRYWVALPDSKVCAPGAR</sequence>
<feature type="domain" description="FtsX extracellular" evidence="1">
    <location>
        <begin position="84"/>
        <end position="188"/>
    </location>
</feature>
<protein>
    <submittedName>
        <fullName evidence="2">Cell division protein FtsX</fullName>
    </submittedName>
</protein>
<reference evidence="2 3" key="1">
    <citation type="submission" date="2020-08" db="EMBL/GenBank/DDBJ databases">
        <title>Sequencing the genomes of 1000 actinobacteria strains.</title>
        <authorList>
            <person name="Klenk H.-P."/>
        </authorList>
    </citation>
    <scope>NUCLEOTIDE SEQUENCE [LARGE SCALE GENOMIC DNA]</scope>
    <source>
        <strain evidence="2 3">DSM 43768</strain>
    </source>
</reference>
<comment type="caution">
    <text evidence="2">The sequence shown here is derived from an EMBL/GenBank/DDBJ whole genome shotgun (WGS) entry which is preliminary data.</text>
</comment>
<accession>A0A7X0U6Z1</accession>
<feature type="domain" description="FtsX extracellular" evidence="1">
    <location>
        <begin position="4"/>
        <end position="65"/>
    </location>
</feature>
<dbReference type="Pfam" id="PF18075">
    <property type="entry name" value="FtsX_ECD"/>
    <property type="match status" value="2"/>
</dbReference>
<dbReference type="AlphaFoldDB" id="A0A7X0U6Z1"/>
<keyword evidence="2" id="KW-0132">Cell division</keyword>
<dbReference type="InterPro" id="IPR040690">
    <property type="entry name" value="FtsX_ECD"/>
</dbReference>
<evidence type="ECO:0000259" key="1">
    <source>
        <dbReference type="Pfam" id="PF18075"/>
    </source>
</evidence>